<dbReference type="STRING" id="1210086.GCA_001613105_04815"/>
<evidence type="ECO:0000256" key="1">
    <source>
        <dbReference type="SAM" id="Phobius"/>
    </source>
</evidence>
<dbReference type="AlphaFoldDB" id="A0A370ICW5"/>
<evidence type="ECO:0000313" key="2">
    <source>
        <dbReference type="EMBL" id="RDI68563.1"/>
    </source>
</evidence>
<dbReference type="RefSeq" id="WP_245996843.1">
    <property type="nucleotide sequence ID" value="NZ_QQBC01000001.1"/>
</dbReference>
<keyword evidence="1" id="KW-0472">Membrane</keyword>
<evidence type="ECO:0000313" key="3">
    <source>
        <dbReference type="Proteomes" id="UP000254869"/>
    </source>
</evidence>
<comment type="caution">
    <text evidence="2">The sequence shown here is derived from an EMBL/GenBank/DDBJ whole genome shotgun (WGS) entry which is preliminary data.</text>
</comment>
<keyword evidence="1" id="KW-1133">Transmembrane helix</keyword>
<reference evidence="2 3" key="1">
    <citation type="submission" date="2018-07" db="EMBL/GenBank/DDBJ databases">
        <title>Genomic Encyclopedia of Type Strains, Phase IV (KMG-IV): sequencing the most valuable type-strain genomes for metagenomic binning, comparative biology and taxonomic classification.</title>
        <authorList>
            <person name="Goeker M."/>
        </authorList>
    </citation>
    <scope>NUCLEOTIDE SEQUENCE [LARGE SCALE GENOMIC DNA]</scope>
    <source>
        <strain evidence="2 3">DSM 44290</strain>
    </source>
</reference>
<organism evidence="2 3">
    <name type="scientific">Nocardia pseudobrasiliensis</name>
    <dbReference type="NCBI Taxonomy" id="45979"/>
    <lineage>
        <taxon>Bacteria</taxon>
        <taxon>Bacillati</taxon>
        <taxon>Actinomycetota</taxon>
        <taxon>Actinomycetes</taxon>
        <taxon>Mycobacteriales</taxon>
        <taxon>Nocardiaceae</taxon>
        <taxon>Nocardia</taxon>
    </lineage>
</organism>
<proteinExistence type="predicted"/>
<keyword evidence="1" id="KW-0812">Transmembrane</keyword>
<gene>
    <name evidence="2" type="ORF">DFR76_10198</name>
</gene>
<keyword evidence="3" id="KW-1185">Reference proteome</keyword>
<protein>
    <submittedName>
        <fullName evidence="2">Uncharacterized protein</fullName>
    </submittedName>
</protein>
<accession>A0A370ICW5</accession>
<dbReference type="Proteomes" id="UP000254869">
    <property type="component" value="Unassembled WGS sequence"/>
</dbReference>
<name>A0A370ICW5_9NOCA</name>
<dbReference type="EMBL" id="QQBC01000001">
    <property type="protein sequence ID" value="RDI68563.1"/>
    <property type="molecule type" value="Genomic_DNA"/>
</dbReference>
<sequence length="77" mass="8178">MAGDYGEYGMFFGEHMPPGWLGPALVFLAILLSIALLVMLLVSGAHFDNDPTTVPVTTPGSCQPFCTTTTLDPAQPH</sequence>
<feature type="transmembrane region" description="Helical" evidence="1">
    <location>
        <begin position="20"/>
        <end position="42"/>
    </location>
</feature>